<evidence type="ECO:0000313" key="2">
    <source>
        <dbReference type="EMBL" id="MFD2674239.1"/>
    </source>
</evidence>
<dbReference type="GO" id="GO:0016787">
    <property type="term" value="F:hydrolase activity"/>
    <property type="evidence" value="ECO:0007669"/>
    <property type="project" value="UniProtKB-KW"/>
</dbReference>
<sequence>MSVLETLDFQPMLITDVFESVTASKAWYDKNKIQPGPGSYPYVSRSRLSNGNESVVGFQDLPPNAGNAITIGVDTQSVFYQPAPFYTSVKIQVLRHSRMTTASALVLVAVLRGQMMKFQWGNGVSLDRLRVSQIMVPSITNADGTVEPDWGGMDRLGAELLDQVITHTHSARATRVAGDDTLPELRFEPMFITDVFEGYRQAPAWLNTNQVSGGAPHYPHVTNTARGNSVASFIARQEQAPNKGNAITIGIDTQVVAYQPVPFYGATKVFELRNPSLNEDNAFVLMASLRQAITKFSWGHKASSARLQATRIMVPVVADASGEDVVDWDGMSAYGHALRVRAERSLTPVLGDLS</sequence>
<dbReference type="EMBL" id="JBHUNF010000001">
    <property type="protein sequence ID" value="MFD2674239.1"/>
    <property type="molecule type" value="Genomic_DNA"/>
</dbReference>
<evidence type="ECO:0000259" key="1">
    <source>
        <dbReference type="Pfam" id="PF01420"/>
    </source>
</evidence>
<evidence type="ECO:0000313" key="3">
    <source>
        <dbReference type="Proteomes" id="UP001597453"/>
    </source>
</evidence>
<keyword evidence="3" id="KW-1185">Reference proteome</keyword>
<dbReference type="GO" id="GO:0004519">
    <property type="term" value="F:endonuclease activity"/>
    <property type="evidence" value="ECO:0007669"/>
    <property type="project" value="UniProtKB-KW"/>
</dbReference>
<dbReference type="InterPro" id="IPR000055">
    <property type="entry name" value="Restrct_endonuc_typeI_TRD"/>
</dbReference>
<dbReference type="Proteomes" id="UP001597453">
    <property type="component" value="Unassembled WGS sequence"/>
</dbReference>
<comment type="caution">
    <text evidence="2">The sequence shown here is derived from an EMBL/GenBank/DDBJ whole genome shotgun (WGS) entry which is preliminary data.</text>
</comment>
<reference evidence="3" key="1">
    <citation type="journal article" date="2019" name="Int. J. Syst. Evol. Microbiol.">
        <title>The Global Catalogue of Microorganisms (GCM) 10K type strain sequencing project: providing services to taxonomists for standard genome sequencing and annotation.</title>
        <authorList>
            <consortium name="The Broad Institute Genomics Platform"/>
            <consortium name="The Broad Institute Genome Sequencing Center for Infectious Disease"/>
            <person name="Wu L."/>
            <person name="Ma J."/>
        </authorList>
    </citation>
    <scope>NUCLEOTIDE SEQUENCE [LARGE SCALE GENOMIC DNA]</scope>
    <source>
        <strain evidence="3">TISTR 1511</strain>
    </source>
</reference>
<protein>
    <submittedName>
        <fullName evidence="2">Restriction endonuclease subunit S</fullName>
        <ecNumber evidence="2">3.1.21.-</ecNumber>
    </submittedName>
</protein>
<keyword evidence="2" id="KW-0378">Hydrolase</keyword>
<keyword evidence="2" id="KW-0540">Nuclease</keyword>
<dbReference type="EC" id="3.1.21.-" evidence="2"/>
<feature type="domain" description="Type I restriction modification DNA specificity" evidence="1">
    <location>
        <begin position="187"/>
        <end position="336"/>
    </location>
</feature>
<name>A0ABW5RHC4_9MICO</name>
<keyword evidence="2" id="KW-0255">Endonuclease</keyword>
<feature type="domain" description="Type I restriction modification DNA specificity" evidence="1">
    <location>
        <begin position="8"/>
        <end position="142"/>
    </location>
</feature>
<dbReference type="Pfam" id="PF01420">
    <property type="entry name" value="Methylase_S"/>
    <property type="match status" value="2"/>
</dbReference>
<proteinExistence type="predicted"/>
<dbReference type="RefSeq" id="WP_066057602.1">
    <property type="nucleotide sequence ID" value="NZ_JBHUNF010000001.1"/>
</dbReference>
<accession>A0ABW5RHC4</accession>
<organism evidence="2 3">
    <name type="scientific">Gulosibacter bifidus</name>
    <dbReference type="NCBI Taxonomy" id="272239"/>
    <lineage>
        <taxon>Bacteria</taxon>
        <taxon>Bacillati</taxon>
        <taxon>Actinomycetota</taxon>
        <taxon>Actinomycetes</taxon>
        <taxon>Micrococcales</taxon>
        <taxon>Microbacteriaceae</taxon>
        <taxon>Gulosibacter</taxon>
    </lineage>
</organism>
<gene>
    <name evidence="2" type="ORF">ACFSUQ_02850</name>
</gene>